<dbReference type="EMBL" id="CM023484">
    <property type="protein sequence ID" value="KAH6933457.1"/>
    <property type="molecule type" value="Genomic_DNA"/>
</dbReference>
<keyword evidence="2" id="KW-1185">Reference proteome</keyword>
<dbReference type="Proteomes" id="UP000821845">
    <property type="component" value="Chromosome 4"/>
</dbReference>
<protein>
    <submittedName>
        <fullName evidence="1">Uncharacterized protein</fullName>
    </submittedName>
</protein>
<sequence length="128" mass="15062">MSRLTWVELRKGYLIKWNGYFKWHCTLEPNRHLNEACLREIEHPRKPLPRRLEPASEDRLHEVQKELSNSRRSSGLVRMNLDLDVFRWIFTDKGKRLEKGLISASSKFPCPFCRADPKKRVGSGARST</sequence>
<accession>A0ACB7SJY3</accession>
<name>A0ACB7SJY3_HYAAI</name>
<evidence type="ECO:0000313" key="2">
    <source>
        <dbReference type="Proteomes" id="UP000821845"/>
    </source>
</evidence>
<organism evidence="1 2">
    <name type="scientific">Hyalomma asiaticum</name>
    <name type="common">Tick</name>
    <dbReference type="NCBI Taxonomy" id="266040"/>
    <lineage>
        <taxon>Eukaryota</taxon>
        <taxon>Metazoa</taxon>
        <taxon>Ecdysozoa</taxon>
        <taxon>Arthropoda</taxon>
        <taxon>Chelicerata</taxon>
        <taxon>Arachnida</taxon>
        <taxon>Acari</taxon>
        <taxon>Parasitiformes</taxon>
        <taxon>Ixodida</taxon>
        <taxon>Ixodoidea</taxon>
        <taxon>Ixodidae</taxon>
        <taxon>Hyalomminae</taxon>
        <taxon>Hyalomma</taxon>
    </lineage>
</organism>
<reference evidence="1" key="1">
    <citation type="submission" date="2020-05" db="EMBL/GenBank/DDBJ databases">
        <title>Large-scale comparative analyses of tick genomes elucidate their genetic diversity and vector capacities.</title>
        <authorList>
            <person name="Jia N."/>
            <person name="Wang J."/>
            <person name="Shi W."/>
            <person name="Du L."/>
            <person name="Sun Y."/>
            <person name="Zhan W."/>
            <person name="Jiang J."/>
            <person name="Wang Q."/>
            <person name="Zhang B."/>
            <person name="Ji P."/>
            <person name="Sakyi L.B."/>
            <person name="Cui X."/>
            <person name="Yuan T."/>
            <person name="Jiang B."/>
            <person name="Yang W."/>
            <person name="Lam T.T.-Y."/>
            <person name="Chang Q."/>
            <person name="Ding S."/>
            <person name="Wang X."/>
            <person name="Zhu J."/>
            <person name="Ruan X."/>
            <person name="Zhao L."/>
            <person name="Wei J."/>
            <person name="Que T."/>
            <person name="Du C."/>
            <person name="Cheng J."/>
            <person name="Dai P."/>
            <person name="Han X."/>
            <person name="Huang E."/>
            <person name="Gao Y."/>
            <person name="Liu J."/>
            <person name="Shao H."/>
            <person name="Ye R."/>
            <person name="Li L."/>
            <person name="Wei W."/>
            <person name="Wang X."/>
            <person name="Wang C."/>
            <person name="Yang T."/>
            <person name="Huo Q."/>
            <person name="Li W."/>
            <person name="Guo W."/>
            <person name="Chen H."/>
            <person name="Zhou L."/>
            <person name="Ni X."/>
            <person name="Tian J."/>
            <person name="Zhou Y."/>
            <person name="Sheng Y."/>
            <person name="Liu T."/>
            <person name="Pan Y."/>
            <person name="Xia L."/>
            <person name="Li J."/>
            <person name="Zhao F."/>
            <person name="Cao W."/>
        </authorList>
    </citation>
    <scope>NUCLEOTIDE SEQUENCE</scope>
    <source>
        <strain evidence="1">Hyas-2018</strain>
    </source>
</reference>
<proteinExistence type="predicted"/>
<gene>
    <name evidence="1" type="ORF">HPB50_015136</name>
</gene>
<evidence type="ECO:0000313" key="1">
    <source>
        <dbReference type="EMBL" id="KAH6933457.1"/>
    </source>
</evidence>
<comment type="caution">
    <text evidence="1">The sequence shown here is derived from an EMBL/GenBank/DDBJ whole genome shotgun (WGS) entry which is preliminary data.</text>
</comment>